<evidence type="ECO:0000313" key="1">
    <source>
        <dbReference type="EMBL" id="MDC7694504.1"/>
    </source>
</evidence>
<accession>A0ABT5IE86</accession>
<keyword evidence="2" id="KW-1185">Reference proteome</keyword>
<proteinExistence type="predicted"/>
<dbReference type="EMBL" id="JAQQKW010000005">
    <property type="protein sequence ID" value="MDC7694504.1"/>
    <property type="molecule type" value="Genomic_DNA"/>
</dbReference>
<dbReference type="InterPro" id="IPR036641">
    <property type="entry name" value="HPT_dom_sf"/>
</dbReference>
<dbReference type="RefSeq" id="WP_272741223.1">
    <property type="nucleotide sequence ID" value="NZ_JAQQKW010000005.1"/>
</dbReference>
<dbReference type="SUPFAM" id="SSF47226">
    <property type="entry name" value="Histidine-containing phosphotransfer domain, HPT domain"/>
    <property type="match status" value="1"/>
</dbReference>
<reference evidence="1 2" key="1">
    <citation type="submission" date="2023-01" db="EMBL/GenBank/DDBJ databases">
        <title>Novel species of the genus Asticcacaulis isolated from rivers.</title>
        <authorList>
            <person name="Lu H."/>
        </authorList>
    </citation>
    <scope>NUCLEOTIDE SEQUENCE [LARGE SCALE GENOMIC DNA]</scope>
    <source>
        <strain evidence="1 2">DXS10W</strain>
    </source>
</reference>
<evidence type="ECO:0000313" key="2">
    <source>
        <dbReference type="Proteomes" id="UP001216595"/>
    </source>
</evidence>
<sequence>MSEKAQVIQIPNTLRAKVGGKMGALDPATLAKAEEALSSLSDQFDNWLDDEVTKLEKAQETIRNDGLSPKNAEALYFRCHDLKGLGTTYGYPLITRIAGSVCKMLDDETIRMQSPRVLIDAHVDAIRAIVRGKIKDENHPVGVTLAETLEARVKEYMDALEA</sequence>
<organism evidence="1 2">
    <name type="scientific">Asticcacaulis currens</name>
    <dbReference type="NCBI Taxonomy" id="2984210"/>
    <lineage>
        <taxon>Bacteria</taxon>
        <taxon>Pseudomonadati</taxon>
        <taxon>Pseudomonadota</taxon>
        <taxon>Alphaproteobacteria</taxon>
        <taxon>Caulobacterales</taxon>
        <taxon>Caulobacteraceae</taxon>
        <taxon>Asticcacaulis</taxon>
    </lineage>
</organism>
<dbReference type="Proteomes" id="UP001216595">
    <property type="component" value="Unassembled WGS sequence"/>
</dbReference>
<gene>
    <name evidence="1" type="ORF">PQU94_09445</name>
</gene>
<protein>
    <submittedName>
        <fullName evidence="1">Hpt domain-containing protein</fullName>
    </submittedName>
</protein>
<name>A0ABT5IE86_9CAUL</name>
<comment type="caution">
    <text evidence="1">The sequence shown here is derived from an EMBL/GenBank/DDBJ whole genome shotgun (WGS) entry which is preliminary data.</text>
</comment>